<comment type="caution">
    <text evidence="20">The sequence shown here is derived from an EMBL/GenBank/DDBJ whole genome shotgun (WGS) entry which is preliminary data.</text>
</comment>
<dbReference type="InterPro" id="IPR004130">
    <property type="entry name" value="Gpn"/>
</dbReference>
<dbReference type="InterPro" id="IPR014001">
    <property type="entry name" value="Helicase_ATP-bd"/>
</dbReference>
<dbReference type="InterPro" id="IPR030230">
    <property type="entry name" value="Gpn1/Npa3/XAB1"/>
</dbReference>
<dbReference type="VEuPathDB" id="VectorBase:RSAN_050840"/>
<evidence type="ECO:0000256" key="2">
    <source>
        <dbReference type="ARBA" id="ARBA00005290"/>
    </source>
</evidence>
<evidence type="ECO:0000256" key="3">
    <source>
        <dbReference type="ARBA" id="ARBA00005446"/>
    </source>
</evidence>
<dbReference type="NCBIfam" id="TIGR00614">
    <property type="entry name" value="recQ_fam"/>
    <property type="match status" value="1"/>
</dbReference>
<feature type="domain" description="Helicase C-terminal" evidence="19">
    <location>
        <begin position="916"/>
        <end position="1070"/>
    </location>
</feature>
<dbReference type="EC" id="5.6.2.4" evidence="14"/>
<dbReference type="InterPro" id="IPR032284">
    <property type="entry name" value="RecQ_Zn-bd"/>
</dbReference>
<evidence type="ECO:0000256" key="10">
    <source>
        <dbReference type="ARBA" id="ARBA00023134"/>
    </source>
</evidence>
<evidence type="ECO:0000256" key="5">
    <source>
        <dbReference type="ARBA" id="ARBA00022741"/>
    </source>
</evidence>
<dbReference type="GO" id="GO:0005634">
    <property type="term" value="C:nucleus"/>
    <property type="evidence" value="ECO:0007669"/>
    <property type="project" value="UniProtKB-SubCell"/>
</dbReference>
<feature type="domain" description="Rhodanese" evidence="17">
    <location>
        <begin position="899"/>
        <end position="978"/>
    </location>
</feature>
<evidence type="ECO:0000256" key="11">
    <source>
        <dbReference type="ARBA" id="ARBA00023235"/>
    </source>
</evidence>
<keyword evidence="21" id="KW-1185">Reference proteome</keyword>
<evidence type="ECO:0000256" key="13">
    <source>
        <dbReference type="ARBA" id="ARBA00034617"/>
    </source>
</evidence>
<feature type="region of interest" description="Disordered" evidence="16">
    <location>
        <begin position="1303"/>
        <end position="1417"/>
    </location>
</feature>
<dbReference type="Pfam" id="PF00270">
    <property type="entry name" value="DEAD"/>
    <property type="match status" value="1"/>
</dbReference>
<keyword evidence="5" id="KW-0547">Nucleotide-binding</keyword>
<dbReference type="PANTHER" id="PTHR13710">
    <property type="entry name" value="DNA HELICASE RECQ FAMILY MEMBER"/>
    <property type="match status" value="1"/>
</dbReference>
<dbReference type="Pfam" id="PF03029">
    <property type="entry name" value="ATP_bind_1"/>
    <property type="match status" value="1"/>
</dbReference>
<proteinExistence type="inferred from homology"/>
<dbReference type="InterPro" id="IPR002464">
    <property type="entry name" value="DNA/RNA_helicase_DEAH_CS"/>
</dbReference>
<evidence type="ECO:0000256" key="15">
    <source>
        <dbReference type="ARBA" id="ARBA00049360"/>
    </source>
</evidence>
<evidence type="ECO:0000256" key="16">
    <source>
        <dbReference type="SAM" id="MobiDB-lite"/>
    </source>
</evidence>
<comment type="catalytic activity">
    <reaction evidence="15">
        <text>ATP + H2O = ADP + phosphate + H(+)</text>
        <dbReference type="Rhea" id="RHEA:13065"/>
        <dbReference type="ChEBI" id="CHEBI:15377"/>
        <dbReference type="ChEBI" id="CHEBI:15378"/>
        <dbReference type="ChEBI" id="CHEBI:30616"/>
        <dbReference type="ChEBI" id="CHEBI:43474"/>
        <dbReference type="ChEBI" id="CHEBI:456216"/>
    </reaction>
</comment>
<evidence type="ECO:0000256" key="4">
    <source>
        <dbReference type="ARBA" id="ARBA00022723"/>
    </source>
</evidence>
<dbReference type="EMBL" id="JABSTV010001250">
    <property type="protein sequence ID" value="KAH7955784.1"/>
    <property type="molecule type" value="Genomic_DNA"/>
</dbReference>
<feature type="compositionally biased region" description="Polar residues" evidence="16">
    <location>
        <begin position="1362"/>
        <end position="1377"/>
    </location>
</feature>
<dbReference type="GO" id="GO:0005737">
    <property type="term" value="C:cytoplasm"/>
    <property type="evidence" value="ECO:0007669"/>
    <property type="project" value="TreeGrafter"/>
</dbReference>
<evidence type="ECO:0000259" key="18">
    <source>
        <dbReference type="PROSITE" id="PS51192"/>
    </source>
</evidence>
<evidence type="ECO:0000256" key="9">
    <source>
        <dbReference type="ARBA" id="ARBA00023125"/>
    </source>
</evidence>
<feature type="compositionally biased region" description="Polar residues" evidence="16">
    <location>
        <begin position="407"/>
        <end position="419"/>
    </location>
</feature>
<evidence type="ECO:0000256" key="12">
    <source>
        <dbReference type="ARBA" id="ARBA00023242"/>
    </source>
</evidence>
<dbReference type="GO" id="GO:0046872">
    <property type="term" value="F:metal ion binding"/>
    <property type="evidence" value="ECO:0007669"/>
    <property type="project" value="UniProtKB-KW"/>
</dbReference>
<evidence type="ECO:0000256" key="7">
    <source>
        <dbReference type="ARBA" id="ARBA00022806"/>
    </source>
</evidence>
<dbReference type="PANTHER" id="PTHR13710:SF152">
    <property type="entry name" value="ATP-DEPENDENT DNA HELICASE Q5"/>
    <property type="match status" value="1"/>
</dbReference>
<comment type="similarity">
    <text evidence="2">Belongs to the GPN-loop GTPase family.</text>
</comment>
<dbReference type="GO" id="GO:0005524">
    <property type="term" value="F:ATP binding"/>
    <property type="evidence" value="ECO:0007669"/>
    <property type="project" value="UniProtKB-KW"/>
</dbReference>
<sequence length="1488" mass="166117">MPDLATRLSSRCARKQPAPILTFPLHIRDTVKYKEVMKQYGLGPNGAIVTSLNLFSTRFYQVMQLIHKRRSELEYVIFDTPGQIEVFTWSASGNIITETLASEFPTVVVYVMDMVRSTNPVTFMSNMLYACSILYRTKLPFIIAMNKVDVVDHQFAVQWMQDFEVFQDALQGETSHVSNLSRSLSYVLDEFYANLNAVGVSAVTGKGVLEFIEALQKARHEYDTVYRPEYEQLKKKKEDASVADQQKQLERLRLDVAEGDSVPLTAGRAPPSWARFEAVFFVHILRHLKMASLKQNGRRRGFSEGRFQATDWLSRGALFKHAFPSLPLAGATNTSSTSFFFFFVLGSPPWLSFLHAIEMPGDSRLKPSTQQAFGRRKKRAWNKKAPATSAPSAAELESRPDPLDLPGTSTDDTVGPSSTSETLRVDAAYYSTAKQAQRVERSAQTKTVLSGKSATQRKFDLLGVSAERQTGDAGTDFLLVDMKVLNNFFAQAKCDKCDAKSLSVRKATDKEYGLAHCASSCESLLARCCEGKTQNASESLHSVIWTQTSKNGNASLESVKRAAAEAVAIYNQGRRATNELSSPDASLYAGKSGNLCQLDTAALPSAYFASSSNNTLNFVDVLSKKDPRMCLFSSAIRRKRLRPTQVPTVLSCSCSDSKVMSDSKEGEAMEPASSVNPDKLSHALADALTRIFGHKAYRSGLQKKAIEAVAQCGQDVFVSMPTGAGKSLCFQLPAVVTPKDSVTVVVSPLIALMTDQLQKLKSLKVRAETINSTMSSLERQRVRRDLTSMSPETRLLYVTPEQVASEKFQAVLSALYKIGKLARFVVDEAHCVSEWGHDFRPDYLKLGKVRDMFPDVPMVALTATASAKVFDDILVQLRLRQPVAIFKTSSFRANLYYDVEFKEALDEPFDNLKNFSIRALGEGWEEEDPKKRGSGIVYCRTRDACEEVSMKLTSLGILTKPYHGGMKAAERKENQDGWTKGQVPIIAATVSFGMGVDRAMVRFVAHWSVPQSIPAYYQESGRAGRDGRPSYCRIYYSRKDRKSITYLLKRDEQGAKTKRAKIVAEMATKAFEKMASYCEGMTCRHTVLCREFGDDLKGCGKNCDACTKPKQLEGRLSSFQATLLTGTIRKESSNGFDNELYGGGRHGQKMDTECYDVDSGSDGESSGKAAAALSQVIQDEFEKRRGSKSEQPKKRTIPKNCSVLEPKCSAIKEVSVEMRQDYLTKLKGEMEMNFAAYETFNDEPQLTPREIRNCAAEHELHVFKTKKNVHLYRKELVDLFVALREATRAVKLHDLLLKCREPKDETKEKAKPPESSSPKQEDEETSASKIRYFFERSPTKKKRKLDFGKVEGSPRHKKTETDPAQENSESHDTSGNSEVARESSKHHSKKHGERGDGASLEKSKESSPKKQNIKEELNQAARNINRCLYPKYKDNRLSKDLFKKICKLLSHKLVAEQTLSKRAAAKAVDKLFEGKDVVTESDLDELCL</sequence>
<dbReference type="SUPFAM" id="SSF52540">
    <property type="entry name" value="P-loop containing nucleoside triphosphate hydrolases"/>
    <property type="match status" value="2"/>
</dbReference>
<keyword evidence="10" id="KW-0342">GTP-binding</keyword>
<evidence type="ECO:0000259" key="19">
    <source>
        <dbReference type="PROSITE" id="PS51194"/>
    </source>
</evidence>
<evidence type="ECO:0000256" key="1">
    <source>
        <dbReference type="ARBA" id="ARBA00004123"/>
    </source>
</evidence>
<reference evidence="20" key="2">
    <citation type="submission" date="2021-09" db="EMBL/GenBank/DDBJ databases">
        <authorList>
            <person name="Jia N."/>
            <person name="Wang J."/>
            <person name="Shi W."/>
            <person name="Du L."/>
            <person name="Sun Y."/>
            <person name="Zhan W."/>
            <person name="Jiang J."/>
            <person name="Wang Q."/>
            <person name="Zhang B."/>
            <person name="Ji P."/>
            <person name="Sakyi L.B."/>
            <person name="Cui X."/>
            <person name="Yuan T."/>
            <person name="Jiang B."/>
            <person name="Yang W."/>
            <person name="Lam T.T.-Y."/>
            <person name="Chang Q."/>
            <person name="Ding S."/>
            <person name="Wang X."/>
            <person name="Zhu J."/>
            <person name="Ruan X."/>
            <person name="Zhao L."/>
            <person name="Wei J."/>
            <person name="Que T."/>
            <person name="Du C."/>
            <person name="Cheng J."/>
            <person name="Dai P."/>
            <person name="Han X."/>
            <person name="Huang E."/>
            <person name="Gao Y."/>
            <person name="Liu J."/>
            <person name="Shao H."/>
            <person name="Ye R."/>
            <person name="Li L."/>
            <person name="Wei W."/>
            <person name="Wang X."/>
            <person name="Wang C."/>
            <person name="Huo Q."/>
            <person name="Li W."/>
            <person name="Guo W."/>
            <person name="Chen H."/>
            <person name="Chen S."/>
            <person name="Zhou L."/>
            <person name="Zhou L."/>
            <person name="Ni X."/>
            <person name="Tian J."/>
            <person name="Zhou Y."/>
            <person name="Sheng Y."/>
            <person name="Liu T."/>
            <person name="Pan Y."/>
            <person name="Xia L."/>
            <person name="Li J."/>
            <person name="Zhao F."/>
            <person name="Cao W."/>
        </authorList>
    </citation>
    <scope>NUCLEOTIDE SEQUENCE</scope>
    <source>
        <strain evidence="20">Rsan-2018</strain>
        <tissue evidence="20">Larvae</tissue>
    </source>
</reference>
<name>A0A9D4PV44_RHISA</name>
<evidence type="ECO:0000256" key="6">
    <source>
        <dbReference type="ARBA" id="ARBA00022801"/>
    </source>
</evidence>
<dbReference type="InterPro" id="IPR001650">
    <property type="entry name" value="Helicase_C-like"/>
</dbReference>
<keyword evidence="8" id="KW-0067">ATP-binding</keyword>
<dbReference type="Gene3D" id="3.40.50.300">
    <property type="entry name" value="P-loop containing nucleotide triphosphate hydrolases"/>
    <property type="match status" value="3"/>
</dbReference>
<dbReference type="CDD" id="cd18794">
    <property type="entry name" value="SF2_C_RecQ"/>
    <property type="match status" value="1"/>
</dbReference>
<dbReference type="GO" id="GO:0005525">
    <property type="term" value="F:GTP binding"/>
    <property type="evidence" value="ECO:0007669"/>
    <property type="project" value="UniProtKB-KW"/>
</dbReference>
<dbReference type="PROSITE" id="PS00690">
    <property type="entry name" value="DEAH_ATP_HELICASE"/>
    <property type="match status" value="1"/>
</dbReference>
<keyword evidence="4" id="KW-0479">Metal-binding</keyword>
<organism evidence="20 21">
    <name type="scientific">Rhipicephalus sanguineus</name>
    <name type="common">Brown dog tick</name>
    <name type="synonym">Ixodes sanguineus</name>
    <dbReference type="NCBI Taxonomy" id="34632"/>
    <lineage>
        <taxon>Eukaryota</taxon>
        <taxon>Metazoa</taxon>
        <taxon>Ecdysozoa</taxon>
        <taxon>Arthropoda</taxon>
        <taxon>Chelicerata</taxon>
        <taxon>Arachnida</taxon>
        <taxon>Acari</taxon>
        <taxon>Parasitiformes</taxon>
        <taxon>Ixodida</taxon>
        <taxon>Ixodoidea</taxon>
        <taxon>Ixodidae</taxon>
        <taxon>Rhipicephalinae</taxon>
        <taxon>Rhipicephalus</taxon>
        <taxon>Rhipicephalus</taxon>
    </lineage>
</organism>
<dbReference type="FunFam" id="3.40.50.300:FF:000444">
    <property type="entry name" value="ATP-dependent DNA helicase"/>
    <property type="match status" value="1"/>
</dbReference>
<evidence type="ECO:0000259" key="17">
    <source>
        <dbReference type="PROSITE" id="PS50206"/>
    </source>
</evidence>
<dbReference type="SMART" id="SM00490">
    <property type="entry name" value="HELICc"/>
    <property type="match status" value="1"/>
</dbReference>
<evidence type="ECO:0000256" key="8">
    <source>
        <dbReference type="ARBA" id="ARBA00022840"/>
    </source>
</evidence>
<dbReference type="PROSITE" id="PS50206">
    <property type="entry name" value="RHODANESE_3"/>
    <property type="match status" value="1"/>
</dbReference>
<reference evidence="20" key="1">
    <citation type="journal article" date="2020" name="Cell">
        <title>Large-Scale Comparative Analyses of Tick Genomes Elucidate Their Genetic Diversity and Vector Capacities.</title>
        <authorList>
            <consortium name="Tick Genome and Microbiome Consortium (TIGMIC)"/>
            <person name="Jia N."/>
            <person name="Wang J."/>
            <person name="Shi W."/>
            <person name="Du L."/>
            <person name="Sun Y."/>
            <person name="Zhan W."/>
            <person name="Jiang J.F."/>
            <person name="Wang Q."/>
            <person name="Zhang B."/>
            <person name="Ji P."/>
            <person name="Bell-Sakyi L."/>
            <person name="Cui X.M."/>
            <person name="Yuan T.T."/>
            <person name="Jiang B.G."/>
            <person name="Yang W.F."/>
            <person name="Lam T.T."/>
            <person name="Chang Q.C."/>
            <person name="Ding S.J."/>
            <person name="Wang X.J."/>
            <person name="Zhu J.G."/>
            <person name="Ruan X.D."/>
            <person name="Zhao L."/>
            <person name="Wei J.T."/>
            <person name="Ye R.Z."/>
            <person name="Que T.C."/>
            <person name="Du C.H."/>
            <person name="Zhou Y.H."/>
            <person name="Cheng J.X."/>
            <person name="Dai P.F."/>
            <person name="Guo W.B."/>
            <person name="Han X.H."/>
            <person name="Huang E.J."/>
            <person name="Li L.F."/>
            <person name="Wei W."/>
            <person name="Gao Y.C."/>
            <person name="Liu J.Z."/>
            <person name="Shao H.Z."/>
            <person name="Wang X."/>
            <person name="Wang C.C."/>
            <person name="Yang T.C."/>
            <person name="Huo Q.B."/>
            <person name="Li W."/>
            <person name="Chen H.Y."/>
            <person name="Chen S.E."/>
            <person name="Zhou L.G."/>
            <person name="Ni X.B."/>
            <person name="Tian J.H."/>
            <person name="Sheng Y."/>
            <person name="Liu T."/>
            <person name="Pan Y.S."/>
            <person name="Xia L.Y."/>
            <person name="Li J."/>
            <person name="Zhao F."/>
            <person name="Cao W.C."/>
        </authorList>
    </citation>
    <scope>NUCLEOTIDE SEQUENCE</scope>
    <source>
        <strain evidence="20">Rsan-2018</strain>
    </source>
</reference>
<keyword evidence="11" id="KW-0413">Isomerase</keyword>
<feature type="compositionally biased region" description="Low complexity" evidence="16">
    <location>
        <begin position="383"/>
        <end position="394"/>
    </location>
</feature>
<dbReference type="InterPro" id="IPR001763">
    <property type="entry name" value="Rhodanese-like_dom"/>
</dbReference>
<dbReference type="CDD" id="cd17870">
    <property type="entry name" value="GPN1"/>
    <property type="match status" value="1"/>
</dbReference>
<feature type="domain" description="Helicase ATP-binding" evidence="18">
    <location>
        <begin position="707"/>
        <end position="883"/>
    </location>
</feature>
<dbReference type="PROSITE" id="PS51194">
    <property type="entry name" value="HELICASE_CTER"/>
    <property type="match status" value="1"/>
</dbReference>
<feature type="compositionally biased region" description="Basic and acidic residues" evidence="16">
    <location>
        <begin position="1393"/>
        <end position="1417"/>
    </location>
</feature>
<dbReference type="GO" id="GO:0003924">
    <property type="term" value="F:GTPase activity"/>
    <property type="evidence" value="ECO:0007669"/>
    <property type="project" value="InterPro"/>
</dbReference>
<keyword evidence="7" id="KW-0347">Helicase</keyword>
<dbReference type="CDD" id="cd17920">
    <property type="entry name" value="DEXHc_RecQ"/>
    <property type="match status" value="1"/>
</dbReference>
<dbReference type="GO" id="GO:0009378">
    <property type="term" value="F:four-way junction helicase activity"/>
    <property type="evidence" value="ECO:0007669"/>
    <property type="project" value="TreeGrafter"/>
</dbReference>
<dbReference type="PROSITE" id="PS51192">
    <property type="entry name" value="HELICASE_ATP_BIND_1"/>
    <property type="match status" value="1"/>
</dbReference>
<dbReference type="GO" id="GO:0043138">
    <property type="term" value="F:3'-5' DNA helicase activity"/>
    <property type="evidence" value="ECO:0007669"/>
    <property type="project" value="UniProtKB-EC"/>
</dbReference>
<comment type="similarity">
    <text evidence="3">Belongs to the helicase family. RecQ subfamily.</text>
</comment>
<protein>
    <recommendedName>
        <fullName evidence="14">DNA 3'-5' helicase</fullName>
        <ecNumber evidence="14">5.6.2.4</ecNumber>
    </recommendedName>
</protein>
<dbReference type="Pfam" id="PF00271">
    <property type="entry name" value="Helicase_C"/>
    <property type="match status" value="1"/>
</dbReference>
<gene>
    <name evidence="20" type="ORF">HPB52_003877</name>
</gene>
<feature type="compositionally biased region" description="Basic and acidic residues" evidence="16">
    <location>
        <begin position="1345"/>
        <end position="1354"/>
    </location>
</feature>
<feature type="region of interest" description="Disordered" evidence="16">
    <location>
        <begin position="364"/>
        <end position="419"/>
    </location>
</feature>
<dbReference type="VEuPathDB" id="VectorBase:RSAN_036729"/>
<dbReference type="Pfam" id="PF16124">
    <property type="entry name" value="RecQ_Zn_bind"/>
    <property type="match status" value="1"/>
</dbReference>
<comment type="subcellular location">
    <subcellularLocation>
        <location evidence="1">Nucleus</location>
    </subcellularLocation>
</comment>
<keyword evidence="12" id="KW-0539">Nucleus</keyword>
<dbReference type="GO" id="GO:0005694">
    <property type="term" value="C:chromosome"/>
    <property type="evidence" value="ECO:0007669"/>
    <property type="project" value="TreeGrafter"/>
</dbReference>
<dbReference type="InterPro" id="IPR027417">
    <property type="entry name" value="P-loop_NTPase"/>
</dbReference>
<dbReference type="GO" id="GO:0003677">
    <property type="term" value="F:DNA binding"/>
    <property type="evidence" value="ECO:0007669"/>
    <property type="project" value="UniProtKB-KW"/>
</dbReference>
<evidence type="ECO:0000313" key="20">
    <source>
        <dbReference type="EMBL" id="KAH7955784.1"/>
    </source>
</evidence>
<dbReference type="GO" id="GO:0000724">
    <property type="term" value="P:double-strand break repair via homologous recombination"/>
    <property type="evidence" value="ECO:0007669"/>
    <property type="project" value="TreeGrafter"/>
</dbReference>
<dbReference type="SMART" id="SM00487">
    <property type="entry name" value="DEXDc"/>
    <property type="match status" value="1"/>
</dbReference>
<accession>A0A9D4PV44</accession>
<evidence type="ECO:0000256" key="14">
    <source>
        <dbReference type="ARBA" id="ARBA00034808"/>
    </source>
</evidence>
<evidence type="ECO:0000313" key="21">
    <source>
        <dbReference type="Proteomes" id="UP000821837"/>
    </source>
</evidence>
<dbReference type="InterPro" id="IPR004589">
    <property type="entry name" value="DNA_helicase_ATP-dep_RecQ"/>
</dbReference>
<keyword evidence="6" id="KW-0378">Hydrolase</keyword>
<dbReference type="InterPro" id="IPR011545">
    <property type="entry name" value="DEAD/DEAH_box_helicase_dom"/>
</dbReference>
<keyword evidence="9" id="KW-0238">DNA-binding</keyword>
<feature type="compositionally biased region" description="Basic and acidic residues" evidence="16">
    <location>
        <begin position="1303"/>
        <end position="1312"/>
    </location>
</feature>
<dbReference type="Proteomes" id="UP000821837">
    <property type="component" value="Unassembled WGS sequence"/>
</dbReference>
<comment type="catalytic activity">
    <reaction evidence="13">
        <text>Couples ATP hydrolysis with the unwinding of duplex DNA by translocating in the 3'-5' direction.</text>
        <dbReference type="EC" id="5.6.2.4"/>
    </reaction>
</comment>